<gene>
    <name evidence="1" type="primary">g3384</name>
    <name evidence="1" type="ORF">NpPPO83_00003384</name>
</gene>
<evidence type="ECO:0000313" key="1">
    <source>
        <dbReference type="EMBL" id="GME46931.1"/>
    </source>
</evidence>
<name>A0ACB5SL50_9PEZI</name>
<proteinExistence type="predicted"/>
<dbReference type="Proteomes" id="UP001165186">
    <property type="component" value="Unassembled WGS sequence"/>
</dbReference>
<organism evidence="1 2">
    <name type="scientific">Neofusicoccum parvum</name>
    <dbReference type="NCBI Taxonomy" id="310453"/>
    <lineage>
        <taxon>Eukaryota</taxon>
        <taxon>Fungi</taxon>
        <taxon>Dikarya</taxon>
        <taxon>Ascomycota</taxon>
        <taxon>Pezizomycotina</taxon>
        <taxon>Dothideomycetes</taxon>
        <taxon>Dothideomycetes incertae sedis</taxon>
        <taxon>Botryosphaeriales</taxon>
        <taxon>Botryosphaeriaceae</taxon>
        <taxon>Neofusicoccum</taxon>
    </lineage>
</organism>
<protein>
    <submittedName>
        <fullName evidence="1">O-methyltransferase</fullName>
    </submittedName>
</protein>
<keyword evidence="2" id="KW-1185">Reference proteome</keyword>
<accession>A0ACB5SL50</accession>
<evidence type="ECO:0000313" key="2">
    <source>
        <dbReference type="Proteomes" id="UP001165186"/>
    </source>
</evidence>
<dbReference type="EMBL" id="BSXG01000128">
    <property type="protein sequence ID" value="GME46931.1"/>
    <property type="molecule type" value="Genomic_DNA"/>
</dbReference>
<comment type="caution">
    <text evidence="1">The sequence shown here is derived from an EMBL/GenBank/DDBJ whole genome shotgun (WGS) entry which is preliminary data.</text>
</comment>
<sequence length="301" mass="32901">MKLLQAATRPRGALHQSLKPAPRPAASHHHYSSTTTTTTTDWNAANYLRFAAERTRPARDLLAQVHLPASATRRVVDLGCGPANSTALLAARFPGAQLTGVDGSPDMLARARRALPGARFVQADLREYRVPEGVDLAFSNAALHWLPEGVVGEVVRGVVEGLRPGGVFAMQVPDNLAEASHVAMGETARLEGAEWRGRFEGEAGEGRARVPAPGEWYDALSGLGEVDVWHTVYYHRLDGHEAIVAWLRESGLRPYLDAVGEGLKEKFEAEYLKRIEKAYPLNADGSVLLRFPRLFVVCVRK</sequence>
<reference evidence="1" key="1">
    <citation type="submission" date="2024-09" db="EMBL/GenBank/DDBJ databases">
        <title>Draft Genome Sequences of Neofusicoccum parvum.</title>
        <authorList>
            <person name="Ashida A."/>
            <person name="Camagna M."/>
            <person name="Tanaka A."/>
            <person name="Takemoto D."/>
        </authorList>
    </citation>
    <scope>NUCLEOTIDE SEQUENCE</scope>
    <source>
        <strain evidence="1">PPO83</strain>
    </source>
</reference>